<evidence type="ECO:0000313" key="2">
    <source>
        <dbReference type="EMBL" id="ALO14201.1"/>
    </source>
</evidence>
<protein>
    <submittedName>
        <fullName evidence="2">Tetratricopeptide repeat</fullName>
    </submittedName>
</protein>
<dbReference type="STRING" id="1307839.L21SP5_00525"/>
<sequence length="257" mass="29516">MKTINLKSVSIILMTILFFLSYNQTLGQRSEDLKKQSYKAYLTNSLSIWKIVEQNAEKQYNASPNNMQVLLELTKVQYGLLNTCLANEEKKVFNQYLEKAEKNVETLLEANERWAEVHALRAALYSLEMGFSPSKGMFLGPKSEEHIDKAIKYDATEPAGWVQKGGSKLHTPKAFGGSISEAINYYQKAIELYERDTTEIKNNWQYINTLAWLGIAFSKNEAYDKAKATYEKALKIEPEYGWVKHVLMKNLEQAMKE</sequence>
<dbReference type="Gene3D" id="1.25.40.10">
    <property type="entry name" value="Tetratricopeptide repeat domain"/>
    <property type="match status" value="1"/>
</dbReference>
<dbReference type="SMART" id="SM00028">
    <property type="entry name" value="TPR"/>
    <property type="match status" value="2"/>
</dbReference>
<dbReference type="PROSITE" id="PS50005">
    <property type="entry name" value="TPR"/>
    <property type="match status" value="1"/>
</dbReference>
<dbReference type="InterPro" id="IPR019734">
    <property type="entry name" value="TPR_rpt"/>
</dbReference>
<evidence type="ECO:0000256" key="1">
    <source>
        <dbReference type="PROSITE-ProRule" id="PRU00339"/>
    </source>
</evidence>
<organism evidence="2 3">
    <name type="scientific">Salinivirga cyanobacteriivorans</name>
    <dbReference type="NCBI Taxonomy" id="1307839"/>
    <lineage>
        <taxon>Bacteria</taxon>
        <taxon>Pseudomonadati</taxon>
        <taxon>Bacteroidota</taxon>
        <taxon>Bacteroidia</taxon>
        <taxon>Bacteroidales</taxon>
        <taxon>Salinivirgaceae</taxon>
        <taxon>Salinivirga</taxon>
    </lineage>
</organism>
<dbReference type="InterPro" id="IPR011990">
    <property type="entry name" value="TPR-like_helical_dom_sf"/>
</dbReference>
<name>A0A0S2HVX1_9BACT</name>
<feature type="repeat" description="TPR" evidence="1">
    <location>
        <begin position="207"/>
        <end position="240"/>
    </location>
</feature>
<dbReference type="KEGG" id="blq:L21SP5_00525"/>
<keyword evidence="1" id="KW-0802">TPR repeat</keyword>
<reference evidence="2 3" key="1">
    <citation type="submission" date="2015-11" db="EMBL/GenBank/DDBJ databases">
        <title>Description and complete genome sequence of a novel strain predominating in hypersaline microbial mats and representing a new family of the Bacteriodetes phylum.</title>
        <authorList>
            <person name="Spring S."/>
            <person name="Bunk B."/>
            <person name="Sproer C."/>
            <person name="Klenk H.-P."/>
        </authorList>
    </citation>
    <scope>NUCLEOTIDE SEQUENCE [LARGE SCALE GENOMIC DNA]</scope>
    <source>
        <strain evidence="2 3">L21-Spi-D4</strain>
    </source>
</reference>
<dbReference type="RefSeq" id="WP_057951775.1">
    <property type="nucleotide sequence ID" value="NZ_CP013118.1"/>
</dbReference>
<evidence type="ECO:0000313" key="3">
    <source>
        <dbReference type="Proteomes" id="UP000064893"/>
    </source>
</evidence>
<accession>A0A0S2HVX1</accession>
<dbReference type="AlphaFoldDB" id="A0A0S2HVX1"/>
<dbReference type="Pfam" id="PF13181">
    <property type="entry name" value="TPR_8"/>
    <property type="match status" value="1"/>
</dbReference>
<proteinExistence type="predicted"/>
<dbReference type="Proteomes" id="UP000064893">
    <property type="component" value="Chromosome"/>
</dbReference>
<gene>
    <name evidence="2" type="ORF">L21SP5_00525</name>
</gene>
<dbReference type="OrthoDB" id="1494029at2"/>
<dbReference type="SUPFAM" id="SSF48452">
    <property type="entry name" value="TPR-like"/>
    <property type="match status" value="1"/>
</dbReference>
<dbReference type="EMBL" id="CP013118">
    <property type="protein sequence ID" value="ALO14201.1"/>
    <property type="molecule type" value="Genomic_DNA"/>
</dbReference>
<keyword evidence="3" id="KW-1185">Reference proteome</keyword>